<accession>A0A2X0IAT2</accession>
<dbReference type="InterPro" id="IPR023214">
    <property type="entry name" value="HAD_sf"/>
</dbReference>
<evidence type="ECO:0000313" key="5">
    <source>
        <dbReference type="EMBL" id="RAG80471.1"/>
    </source>
</evidence>
<dbReference type="GO" id="GO:0016787">
    <property type="term" value="F:hydrolase activity"/>
    <property type="evidence" value="ECO:0007669"/>
    <property type="project" value="UniProtKB-KW"/>
</dbReference>
<dbReference type="InterPro" id="IPR050582">
    <property type="entry name" value="HAD-like_SerB"/>
</dbReference>
<name>A0A2X0IAT2_9ACTN</name>
<keyword evidence="2" id="KW-0479">Metal-binding</keyword>
<proteinExistence type="inferred from homology"/>
<dbReference type="AlphaFoldDB" id="A0A2X0IAT2"/>
<dbReference type="EMBL" id="QKYN01000228">
    <property type="protein sequence ID" value="RAG80471.1"/>
    <property type="molecule type" value="Genomic_DNA"/>
</dbReference>
<dbReference type="NCBIfam" id="TIGR01490">
    <property type="entry name" value="HAD-SF-IB-hyp1"/>
    <property type="match status" value="1"/>
</dbReference>
<dbReference type="Gene3D" id="3.40.50.1000">
    <property type="entry name" value="HAD superfamily/HAD-like"/>
    <property type="match status" value="1"/>
</dbReference>
<keyword evidence="4" id="KW-0460">Magnesium</keyword>
<protein>
    <submittedName>
        <fullName evidence="5">HAD-IB family hydrolase</fullName>
    </submittedName>
</protein>
<evidence type="ECO:0000313" key="6">
    <source>
        <dbReference type="Proteomes" id="UP000248889"/>
    </source>
</evidence>
<keyword evidence="6" id="KW-1185">Reference proteome</keyword>
<dbReference type="PANTHER" id="PTHR43344:SF13">
    <property type="entry name" value="PHOSPHATASE RV3661-RELATED"/>
    <property type="match status" value="1"/>
</dbReference>
<keyword evidence="3 5" id="KW-0378">Hydrolase</keyword>
<dbReference type="SUPFAM" id="SSF56784">
    <property type="entry name" value="HAD-like"/>
    <property type="match status" value="1"/>
</dbReference>
<evidence type="ECO:0000256" key="1">
    <source>
        <dbReference type="ARBA" id="ARBA00009184"/>
    </source>
</evidence>
<sequence>MSPIKAPAAELAMFDVDETLITVKSMFRFLEYDFQARGLAPRAYRQAAERLHRRSAAGVSRQQTNREYYQLFAGRPVDETLANGRAWFAEELAGGRLLHQPVLAALRRHQARGAVVVLVSGSFRPALEPLAELLEVQEVLCSEPEIVAGHYTGQLERPVIGVEKGWLASEMLLRYGVAREHAFAYADHASDLPLLHAVGHPMAVGDDTVLAEHVARTGGGSLPGVRRPA</sequence>
<evidence type="ECO:0000256" key="3">
    <source>
        <dbReference type="ARBA" id="ARBA00022801"/>
    </source>
</evidence>
<dbReference type="GO" id="GO:0046872">
    <property type="term" value="F:metal ion binding"/>
    <property type="evidence" value="ECO:0007669"/>
    <property type="project" value="UniProtKB-KW"/>
</dbReference>
<dbReference type="InterPro" id="IPR006385">
    <property type="entry name" value="HAD_hydro_SerB1"/>
</dbReference>
<dbReference type="NCBIfam" id="TIGR01488">
    <property type="entry name" value="HAD-SF-IB"/>
    <property type="match status" value="1"/>
</dbReference>
<dbReference type="Gene3D" id="1.20.1440.100">
    <property type="entry name" value="SG protein - dephosphorylation function"/>
    <property type="match status" value="1"/>
</dbReference>
<dbReference type="Pfam" id="PF12710">
    <property type="entry name" value="HAD"/>
    <property type="match status" value="1"/>
</dbReference>
<dbReference type="PANTHER" id="PTHR43344">
    <property type="entry name" value="PHOSPHOSERINE PHOSPHATASE"/>
    <property type="match status" value="1"/>
</dbReference>
<dbReference type="Proteomes" id="UP000248889">
    <property type="component" value="Unassembled WGS sequence"/>
</dbReference>
<dbReference type="OrthoDB" id="25607at2"/>
<dbReference type="RefSeq" id="WP_111507800.1">
    <property type="nucleotide sequence ID" value="NZ_QKYN01000228.1"/>
</dbReference>
<dbReference type="InterPro" id="IPR036412">
    <property type="entry name" value="HAD-like_sf"/>
</dbReference>
<organism evidence="5 6">
    <name type="scientific">Streptacidiphilus pinicola</name>
    <dbReference type="NCBI Taxonomy" id="2219663"/>
    <lineage>
        <taxon>Bacteria</taxon>
        <taxon>Bacillati</taxon>
        <taxon>Actinomycetota</taxon>
        <taxon>Actinomycetes</taxon>
        <taxon>Kitasatosporales</taxon>
        <taxon>Streptomycetaceae</taxon>
        <taxon>Streptacidiphilus</taxon>
    </lineage>
</organism>
<evidence type="ECO:0000256" key="4">
    <source>
        <dbReference type="ARBA" id="ARBA00022842"/>
    </source>
</evidence>
<comment type="similarity">
    <text evidence="1">Belongs to the HAD-like hydrolase superfamily. SerB family.</text>
</comment>
<evidence type="ECO:0000256" key="2">
    <source>
        <dbReference type="ARBA" id="ARBA00022723"/>
    </source>
</evidence>
<comment type="caution">
    <text evidence="5">The sequence shown here is derived from an EMBL/GenBank/DDBJ whole genome shotgun (WGS) entry which is preliminary data.</text>
</comment>
<reference evidence="5 6" key="1">
    <citation type="submission" date="2018-06" db="EMBL/GenBank/DDBJ databases">
        <title>Streptacidiphilus pinicola sp. nov., isolated from pine grove soil.</title>
        <authorList>
            <person name="Roh S.G."/>
            <person name="Park S."/>
            <person name="Kim M.-K."/>
            <person name="Yun B.-R."/>
            <person name="Park J."/>
            <person name="Kim M.J."/>
            <person name="Kim Y.S."/>
            <person name="Kim S.B."/>
        </authorList>
    </citation>
    <scope>NUCLEOTIDE SEQUENCE [LARGE SCALE GENOMIC DNA]</scope>
    <source>
        <strain evidence="5 6">MMS16-CNU450</strain>
    </source>
</reference>
<gene>
    <name evidence="5" type="ORF">DN069_37915</name>
</gene>